<dbReference type="PRINTS" id="PR00473">
    <property type="entry name" value="GALCTOKINASE"/>
</dbReference>
<dbReference type="EC" id="2.7.1.6" evidence="11"/>
<dbReference type="FunFam" id="3.30.230.10:FF:000017">
    <property type="entry name" value="Galactokinase"/>
    <property type="match status" value="1"/>
</dbReference>
<evidence type="ECO:0000256" key="6">
    <source>
        <dbReference type="ARBA" id="ARBA00022777"/>
    </source>
</evidence>
<keyword evidence="6" id="KW-0418">Kinase</keyword>
<feature type="domain" description="GHMP kinase N-terminal" evidence="12">
    <location>
        <begin position="83"/>
        <end position="161"/>
    </location>
</feature>
<feature type="domain" description="Galactokinase N-terminal" evidence="14">
    <location>
        <begin position="1"/>
        <end position="44"/>
    </location>
</feature>
<dbReference type="GO" id="GO:0005829">
    <property type="term" value="C:cytosol"/>
    <property type="evidence" value="ECO:0007669"/>
    <property type="project" value="TreeGrafter"/>
</dbReference>
<evidence type="ECO:0000256" key="11">
    <source>
        <dbReference type="NCBIfam" id="TIGR00131"/>
    </source>
</evidence>
<dbReference type="InterPro" id="IPR020568">
    <property type="entry name" value="Ribosomal_Su5_D2-typ_SF"/>
</dbReference>
<dbReference type="NCBIfam" id="TIGR00131">
    <property type="entry name" value="gal_kin"/>
    <property type="match status" value="1"/>
</dbReference>
<evidence type="ECO:0000259" key="12">
    <source>
        <dbReference type="Pfam" id="PF00288"/>
    </source>
</evidence>
<dbReference type="SUPFAM" id="SSF55060">
    <property type="entry name" value="GHMP Kinase, C-terminal domain"/>
    <property type="match status" value="1"/>
</dbReference>
<sequence>FGKEPDLVAAAPGRVNLIGEHIDYSDGFVLPFAIKDRTLVAARKRDDSTIRIASMQRRNKVVTVDINRVKPGLKGEWERYALGVVWSMGVKTGVDLLIDGHVPLGAGLSSSAALECSVATAMNHLFGLGFTLEELARLTQKAENQYVGVPCGIMDQSVSLMATQGSALLLDCRDLNTKNIPFDVAASGLELLIIDTQAHHALTDGGYAERRASCEAVVAKLAIASLRELSMEQLEASRSLLTDTEYLRARHAVTEMKRVLDCVDALTSSDFVRVGQLLNQSHASLRDDYAVSCPELDTAVDAALSAGALGSRMVGGGFGGSAIALIQAVKTTETIKMIEKAFSDRGFKAPRFFTSLPSQGAEIISRR</sequence>
<dbReference type="AlphaFoldDB" id="A0A0R2PHE9"/>
<dbReference type="EMBL" id="LIAN01000107">
    <property type="protein sequence ID" value="KRO37381.1"/>
    <property type="molecule type" value="Genomic_DNA"/>
</dbReference>
<dbReference type="PANTHER" id="PTHR10457:SF7">
    <property type="entry name" value="GALACTOKINASE-RELATED"/>
    <property type="match status" value="1"/>
</dbReference>
<keyword evidence="8" id="KW-0460">Magnesium</keyword>
<keyword evidence="7" id="KW-0067">ATP-binding</keyword>
<keyword evidence="10" id="KW-0119">Carbohydrate metabolism</keyword>
<keyword evidence="9" id="KW-0299">Galactose metabolism</keyword>
<dbReference type="SUPFAM" id="SSF54211">
    <property type="entry name" value="Ribosomal protein S5 domain 2-like"/>
    <property type="match status" value="1"/>
</dbReference>
<dbReference type="PROSITE" id="PS00106">
    <property type="entry name" value="GALACTOKINASE"/>
    <property type="match status" value="1"/>
</dbReference>
<dbReference type="PROSITE" id="PS00627">
    <property type="entry name" value="GHMP_KINASES_ATP"/>
    <property type="match status" value="1"/>
</dbReference>
<dbReference type="Pfam" id="PF10509">
    <property type="entry name" value="GalKase_gal_bdg"/>
    <property type="match status" value="1"/>
</dbReference>
<comment type="similarity">
    <text evidence="1">Belongs to the GHMP kinase family. GalK subfamily.</text>
</comment>
<dbReference type="FunFam" id="3.30.70.890:FF:000001">
    <property type="entry name" value="Galactokinase"/>
    <property type="match status" value="1"/>
</dbReference>
<feature type="non-terminal residue" evidence="15">
    <location>
        <position position="1"/>
    </location>
</feature>
<dbReference type="PIRSF" id="PIRSF000530">
    <property type="entry name" value="Galactokinase"/>
    <property type="match status" value="1"/>
</dbReference>
<feature type="domain" description="GHMP kinase C-terminal" evidence="13">
    <location>
        <begin position="264"/>
        <end position="326"/>
    </location>
</feature>
<evidence type="ECO:0000313" key="15">
    <source>
        <dbReference type="EMBL" id="KRO37381.1"/>
    </source>
</evidence>
<dbReference type="GO" id="GO:0006012">
    <property type="term" value="P:galactose metabolic process"/>
    <property type="evidence" value="ECO:0007669"/>
    <property type="project" value="UniProtKB-UniRule"/>
</dbReference>
<gene>
    <name evidence="15" type="ORF">ABR55_03935</name>
</gene>
<evidence type="ECO:0000256" key="7">
    <source>
        <dbReference type="ARBA" id="ARBA00022840"/>
    </source>
</evidence>
<keyword evidence="4" id="KW-0479">Metal-binding</keyword>
<accession>A0A0R2PHE9</accession>
<keyword evidence="5" id="KW-0547">Nucleotide-binding</keyword>
<dbReference type="Pfam" id="PF08544">
    <property type="entry name" value="GHMP_kinases_C"/>
    <property type="match status" value="1"/>
</dbReference>
<keyword evidence="3" id="KW-0808">Transferase</keyword>
<dbReference type="InterPro" id="IPR006204">
    <property type="entry name" value="GHMP_kinase_N_dom"/>
</dbReference>
<evidence type="ECO:0000256" key="1">
    <source>
        <dbReference type="ARBA" id="ARBA00006566"/>
    </source>
</evidence>
<dbReference type="InterPro" id="IPR000705">
    <property type="entry name" value="Galactokinase"/>
</dbReference>
<dbReference type="Pfam" id="PF00288">
    <property type="entry name" value="GHMP_kinases_N"/>
    <property type="match status" value="1"/>
</dbReference>
<protein>
    <recommendedName>
        <fullName evidence="11">Galactokinase</fullName>
        <ecNumber evidence="11">2.7.1.6</ecNumber>
    </recommendedName>
</protein>
<evidence type="ECO:0000256" key="9">
    <source>
        <dbReference type="ARBA" id="ARBA00023144"/>
    </source>
</evidence>
<organism evidence="15 16">
    <name type="scientific">Actinobacteria bacterium BACL15 MAG-120823-bin78</name>
    <dbReference type="NCBI Taxonomy" id="1655563"/>
    <lineage>
        <taxon>Bacteria</taxon>
        <taxon>Bacillati</taxon>
        <taxon>Actinomycetota</taxon>
        <taxon>Actinomycetes</taxon>
        <taxon>Actinomycetes incertae sedis</taxon>
        <taxon>ac1 cluster</taxon>
    </lineage>
</organism>
<proteinExistence type="inferred from homology"/>
<evidence type="ECO:0000259" key="13">
    <source>
        <dbReference type="Pfam" id="PF08544"/>
    </source>
</evidence>
<dbReference type="InterPro" id="IPR036554">
    <property type="entry name" value="GHMP_kinase_C_sf"/>
</dbReference>
<dbReference type="GO" id="GO:0004335">
    <property type="term" value="F:galactokinase activity"/>
    <property type="evidence" value="ECO:0007669"/>
    <property type="project" value="UniProtKB-UniRule"/>
</dbReference>
<name>A0A0R2PHE9_9ACTN</name>
<evidence type="ECO:0000256" key="3">
    <source>
        <dbReference type="ARBA" id="ARBA00022679"/>
    </source>
</evidence>
<evidence type="ECO:0000256" key="10">
    <source>
        <dbReference type="ARBA" id="ARBA00023277"/>
    </source>
</evidence>
<dbReference type="PRINTS" id="PR00959">
    <property type="entry name" value="MEVGALKINASE"/>
</dbReference>
<dbReference type="InterPro" id="IPR019741">
    <property type="entry name" value="Galactokinase_CS"/>
</dbReference>
<dbReference type="Gene3D" id="3.30.70.890">
    <property type="entry name" value="GHMP kinase, C-terminal domain"/>
    <property type="match status" value="1"/>
</dbReference>
<reference evidence="15 16" key="1">
    <citation type="submission" date="2015-10" db="EMBL/GenBank/DDBJ databases">
        <title>Metagenome-Assembled Genomes uncover a global brackish microbiome.</title>
        <authorList>
            <person name="Hugerth L.W."/>
            <person name="Larsson J."/>
            <person name="Alneberg J."/>
            <person name="Lindh M.V."/>
            <person name="Legrand C."/>
            <person name="Pinhassi J."/>
            <person name="Andersson A.F."/>
        </authorList>
    </citation>
    <scope>NUCLEOTIDE SEQUENCE [LARGE SCALE GENOMIC DNA]</scope>
    <source>
        <strain evidence="15">BACL15 MAG-120823-bin78</strain>
    </source>
</reference>
<dbReference type="Gene3D" id="3.30.230.10">
    <property type="match status" value="1"/>
</dbReference>
<comment type="caution">
    <text evidence="15">The sequence shown here is derived from an EMBL/GenBank/DDBJ whole genome shotgun (WGS) entry which is preliminary data.</text>
</comment>
<dbReference type="Proteomes" id="UP000052955">
    <property type="component" value="Unassembled WGS sequence"/>
</dbReference>
<dbReference type="GO" id="GO:0046872">
    <property type="term" value="F:metal ion binding"/>
    <property type="evidence" value="ECO:0007669"/>
    <property type="project" value="UniProtKB-KW"/>
</dbReference>
<dbReference type="InterPro" id="IPR006203">
    <property type="entry name" value="GHMP_knse_ATP-bd_CS"/>
</dbReference>
<evidence type="ECO:0000256" key="4">
    <source>
        <dbReference type="ARBA" id="ARBA00022723"/>
    </source>
</evidence>
<keyword evidence="2" id="KW-0963">Cytoplasm</keyword>
<evidence type="ECO:0000256" key="5">
    <source>
        <dbReference type="ARBA" id="ARBA00022741"/>
    </source>
</evidence>
<evidence type="ECO:0000259" key="14">
    <source>
        <dbReference type="Pfam" id="PF10509"/>
    </source>
</evidence>
<dbReference type="GO" id="GO:0005524">
    <property type="term" value="F:ATP binding"/>
    <property type="evidence" value="ECO:0007669"/>
    <property type="project" value="UniProtKB-UniRule"/>
</dbReference>
<dbReference type="InterPro" id="IPR019539">
    <property type="entry name" value="GalKase_N"/>
</dbReference>
<dbReference type="PANTHER" id="PTHR10457">
    <property type="entry name" value="MEVALONATE KINASE/GALACTOKINASE"/>
    <property type="match status" value="1"/>
</dbReference>
<dbReference type="InterPro" id="IPR014721">
    <property type="entry name" value="Ribsml_uS5_D2-typ_fold_subgr"/>
</dbReference>
<dbReference type="InterPro" id="IPR006206">
    <property type="entry name" value="Mevalonate/galactokinase"/>
</dbReference>
<evidence type="ECO:0000256" key="8">
    <source>
        <dbReference type="ARBA" id="ARBA00022842"/>
    </source>
</evidence>
<dbReference type="InterPro" id="IPR013750">
    <property type="entry name" value="GHMP_kinase_C_dom"/>
</dbReference>
<evidence type="ECO:0000256" key="2">
    <source>
        <dbReference type="ARBA" id="ARBA00022490"/>
    </source>
</evidence>
<evidence type="ECO:0000313" key="16">
    <source>
        <dbReference type="Proteomes" id="UP000052955"/>
    </source>
</evidence>